<evidence type="ECO:0000256" key="4">
    <source>
        <dbReference type="ARBA" id="ARBA00023163"/>
    </source>
</evidence>
<protein>
    <recommendedName>
        <fullName evidence="6">Aflatoxin regulatory protein domain-containing protein</fullName>
    </recommendedName>
</protein>
<evidence type="ECO:0000259" key="6">
    <source>
        <dbReference type="Pfam" id="PF08493"/>
    </source>
</evidence>
<dbReference type="GO" id="GO:0045122">
    <property type="term" value="P:aflatoxin biosynthetic process"/>
    <property type="evidence" value="ECO:0007669"/>
    <property type="project" value="InterPro"/>
</dbReference>
<dbReference type="RefSeq" id="XP_033535106.1">
    <property type="nucleotide sequence ID" value="XM_033679314.1"/>
</dbReference>
<sequence length="278" mass="30831">MNPQQPLFFPPEDLHLSPQTSMGMFPPPPMAIPDRYLMDMYLDFDGSAASVHSGMGPMDDFPTPPLSDESFDDGFKPFPDVIPTTELPERCSKDHDCMNLGITALQNLYGVAELAQSTLSADRILDRNRKAIDAISQLVDCECSADPELALLLSLIISKVLRTYRTVTAQRSSSCSSSSSVSGSSQESLFNQGDMDAAFTLGSYRLDEEDEESIKMQLILRQLKRMGSLVDRFVDVYSRQRMHGSHISGALTTFVRGEFKASLKESTDRLSSSMQELF</sequence>
<keyword evidence="4" id="KW-0804">Transcription</keyword>
<dbReference type="InterPro" id="IPR013700">
    <property type="entry name" value="AflR"/>
</dbReference>
<dbReference type="GO" id="GO:0003677">
    <property type="term" value="F:DNA binding"/>
    <property type="evidence" value="ECO:0007669"/>
    <property type="project" value="UniProtKB-KW"/>
</dbReference>
<dbReference type="EMBL" id="ML975155">
    <property type="protein sequence ID" value="KAF1813475.1"/>
    <property type="molecule type" value="Genomic_DNA"/>
</dbReference>
<evidence type="ECO:0000313" key="7">
    <source>
        <dbReference type="EMBL" id="KAF1813475.1"/>
    </source>
</evidence>
<keyword evidence="3" id="KW-0238">DNA-binding</keyword>
<keyword evidence="1" id="KW-0479">Metal-binding</keyword>
<dbReference type="GO" id="GO:0006355">
    <property type="term" value="P:regulation of DNA-templated transcription"/>
    <property type="evidence" value="ECO:0007669"/>
    <property type="project" value="InterPro"/>
</dbReference>
<feature type="domain" description="Aflatoxin regulatory protein" evidence="6">
    <location>
        <begin position="95"/>
        <end position="179"/>
    </location>
</feature>
<evidence type="ECO:0000313" key="9">
    <source>
        <dbReference type="RefSeq" id="XP_033535106.1"/>
    </source>
</evidence>
<keyword evidence="8" id="KW-1185">Reference proteome</keyword>
<reference evidence="9" key="2">
    <citation type="submission" date="2020-04" db="EMBL/GenBank/DDBJ databases">
        <authorList>
            <consortium name="NCBI Genome Project"/>
        </authorList>
    </citation>
    <scope>NUCLEOTIDE SEQUENCE</scope>
    <source>
        <strain evidence="9">CBS 781.70</strain>
    </source>
</reference>
<organism evidence="7">
    <name type="scientific">Eremomyces bilateralis CBS 781.70</name>
    <dbReference type="NCBI Taxonomy" id="1392243"/>
    <lineage>
        <taxon>Eukaryota</taxon>
        <taxon>Fungi</taxon>
        <taxon>Dikarya</taxon>
        <taxon>Ascomycota</taxon>
        <taxon>Pezizomycotina</taxon>
        <taxon>Dothideomycetes</taxon>
        <taxon>Dothideomycetes incertae sedis</taxon>
        <taxon>Eremomycetales</taxon>
        <taxon>Eremomycetaceae</taxon>
        <taxon>Eremomyces</taxon>
    </lineage>
</organism>
<reference evidence="7 9" key="1">
    <citation type="submission" date="2020-01" db="EMBL/GenBank/DDBJ databases">
        <authorList>
            <consortium name="DOE Joint Genome Institute"/>
            <person name="Haridas S."/>
            <person name="Albert R."/>
            <person name="Binder M."/>
            <person name="Bloem J."/>
            <person name="Labutti K."/>
            <person name="Salamov A."/>
            <person name="Andreopoulos B."/>
            <person name="Baker S.E."/>
            <person name="Barry K."/>
            <person name="Bills G."/>
            <person name="Bluhm B.H."/>
            <person name="Cannon C."/>
            <person name="Castanera R."/>
            <person name="Culley D.E."/>
            <person name="Daum C."/>
            <person name="Ezra D."/>
            <person name="Gonzalez J.B."/>
            <person name="Henrissat B."/>
            <person name="Kuo A."/>
            <person name="Liang C."/>
            <person name="Lipzen A."/>
            <person name="Lutzoni F."/>
            <person name="Magnuson J."/>
            <person name="Mondo S."/>
            <person name="Nolan M."/>
            <person name="Ohm R."/>
            <person name="Pangilinan J."/>
            <person name="Park H.-J."/>
            <person name="Ramirez L."/>
            <person name="Alfaro M."/>
            <person name="Sun H."/>
            <person name="Tritt A."/>
            <person name="Yoshinaga Y."/>
            <person name="Zwiers L.-H."/>
            <person name="Turgeon B.G."/>
            <person name="Goodwin S.B."/>
            <person name="Spatafora J.W."/>
            <person name="Crous P.W."/>
            <person name="Grigoriev I.V."/>
        </authorList>
    </citation>
    <scope>NUCLEOTIDE SEQUENCE</scope>
    <source>
        <strain evidence="7 9">CBS 781.70</strain>
    </source>
</reference>
<keyword evidence="5" id="KW-0539">Nucleus</keyword>
<keyword evidence="2" id="KW-0805">Transcription regulation</keyword>
<dbReference type="AlphaFoldDB" id="A0A6G1G5U6"/>
<dbReference type="GO" id="GO:0046872">
    <property type="term" value="F:metal ion binding"/>
    <property type="evidence" value="ECO:0007669"/>
    <property type="project" value="UniProtKB-KW"/>
</dbReference>
<dbReference type="OrthoDB" id="2943660at2759"/>
<dbReference type="Proteomes" id="UP000504638">
    <property type="component" value="Unplaced"/>
</dbReference>
<accession>A0A6G1G5U6</accession>
<evidence type="ECO:0000256" key="5">
    <source>
        <dbReference type="ARBA" id="ARBA00023242"/>
    </source>
</evidence>
<dbReference type="Pfam" id="PF08493">
    <property type="entry name" value="AflR"/>
    <property type="match status" value="1"/>
</dbReference>
<evidence type="ECO:0000256" key="1">
    <source>
        <dbReference type="ARBA" id="ARBA00022723"/>
    </source>
</evidence>
<reference evidence="9" key="3">
    <citation type="submission" date="2025-04" db="UniProtKB">
        <authorList>
            <consortium name="RefSeq"/>
        </authorList>
    </citation>
    <scope>IDENTIFICATION</scope>
    <source>
        <strain evidence="9">CBS 781.70</strain>
    </source>
</reference>
<gene>
    <name evidence="7 9" type="ORF">P152DRAFT_457837</name>
</gene>
<evidence type="ECO:0000256" key="3">
    <source>
        <dbReference type="ARBA" id="ARBA00023125"/>
    </source>
</evidence>
<evidence type="ECO:0000313" key="8">
    <source>
        <dbReference type="Proteomes" id="UP000504638"/>
    </source>
</evidence>
<evidence type="ECO:0000256" key="2">
    <source>
        <dbReference type="ARBA" id="ARBA00023015"/>
    </source>
</evidence>
<name>A0A6G1G5U6_9PEZI</name>
<proteinExistence type="predicted"/>
<dbReference type="GeneID" id="54419884"/>
<dbReference type="GO" id="GO:0005634">
    <property type="term" value="C:nucleus"/>
    <property type="evidence" value="ECO:0007669"/>
    <property type="project" value="InterPro"/>
</dbReference>